<dbReference type="InterPro" id="IPR000944">
    <property type="entry name" value="Tscrpt_reg_Rrf2"/>
</dbReference>
<dbReference type="Gene3D" id="1.10.10.10">
    <property type="entry name" value="Winged helix-like DNA-binding domain superfamily/Winged helix DNA-binding domain"/>
    <property type="match status" value="1"/>
</dbReference>
<sequence length="178" mass="18991">MNARAMEPAMQEFILGDLLLHTRFSMAIELLARLVLASPRTLTAAQLAEASGHSPRTVRALLVSLREAGLVFTDTRHKDAWSCPCAPGTFTLADVFLCVSTAKSELTASKKRTDADGASPSAAQAGVELLLMQATMAVNQLVLQHLQSFDLSRLKAMSPASGWHAGLSAARGYEAEPV</sequence>
<evidence type="ECO:0000313" key="2">
    <source>
        <dbReference type="Proteomes" id="UP001352263"/>
    </source>
</evidence>
<reference evidence="1 2" key="1">
    <citation type="submission" date="2023-10" db="EMBL/GenBank/DDBJ databases">
        <title>Noviherbaspirillum sp. CPCC 100848 genome assembly.</title>
        <authorList>
            <person name="Li X.Y."/>
            <person name="Fang X.M."/>
        </authorList>
    </citation>
    <scope>NUCLEOTIDE SEQUENCE [LARGE SCALE GENOMIC DNA]</scope>
    <source>
        <strain evidence="1 2">CPCC 100848</strain>
    </source>
</reference>
<dbReference type="InterPro" id="IPR036388">
    <property type="entry name" value="WH-like_DNA-bd_sf"/>
</dbReference>
<dbReference type="RefSeq" id="WP_326505918.1">
    <property type="nucleotide sequence ID" value="NZ_JAWIIV010000005.1"/>
</dbReference>
<dbReference type="SUPFAM" id="SSF46785">
    <property type="entry name" value="Winged helix' DNA-binding domain"/>
    <property type="match status" value="1"/>
</dbReference>
<name>A0ABU6J7N1_9BURK</name>
<dbReference type="EMBL" id="JAWIIV010000005">
    <property type="protein sequence ID" value="MEC4719204.1"/>
    <property type="molecule type" value="Genomic_DNA"/>
</dbReference>
<gene>
    <name evidence="1" type="ORF">RY831_08595</name>
</gene>
<evidence type="ECO:0000313" key="1">
    <source>
        <dbReference type="EMBL" id="MEC4719204.1"/>
    </source>
</evidence>
<organism evidence="1 2">
    <name type="scientific">Noviherbaspirillum album</name>
    <dbReference type="NCBI Taxonomy" id="3080276"/>
    <lineage>
        <taxon>Bacteria</taxon>
        <taxon>Pseudomonadati</taxon>
        <taxon>Pseudomonadota</taxon>
        <taxon>Betaproteobacteria</taxon>
        <taxon>Burkholderiales</taxon>
        <taxon>Oxalobacteraceae</taxon>
        <taxon>Noviherbaspirillum</taxon>
    </lineage>
</organism>
<dbReference type="Proteomes" id="UP001352263">
    <property type="component" value="Unassembled WGS sequence"/>
</dbReference>
<dbReference type="InterPro" id="IPR036390">
    <property type="entry name" value="WH_DNA-bd_sf"/>
</dbReference>
<accession>A0ABU6J7N1</accession>
<proteinExistence type="predicted"/>
<comment type="caution">
    <text evidence="1">The sequence shown here is derived from an EMBL/GenBank/DDBJ whole genome shotgun (WGS) entry which is preliminary data.</text>
</comment>
<protein>
    <submittedName>
        <fullName evidence="1">Rrf2 family transcriptional regulator</fullName>
    </submittedName>
</protein>
<dbReference type="Pfam" id="PF02082">
    <property type="entry name" value="Rrf2"/>
    <property type="match status" value="1"/>
</dbReference>
<keyword evidence="2" id="KW-1185">Reference proteome</keyword>